<feature type="domain" description="FAD-binding PCMH-type" evidence="9">
    <location>
        <begin position="55"/>
        <end position="256"/>
    </location>
</feature>
<dbReference type="InterPro" id="IPR015345">
    <property type="entry name" value="Cytokinin_DH_FAD/cytokin-bd"/>
</dbReference>
<feature type="non-terminal residue" evidence="10">
    <location>
        <position position="633"/>
    </location>
</feature>
<dbReference type="Gene3D" id="3.30.43.10">
    <property type="entry name" value="Uridine Diphospho-n-acetylenolpyruvylglucosamine Reductase, domain 2"/>
    <property type="match status" value="2"/>
</dbReference>
<evidence type="ECO:0000256" key="4">
    <source>
        <dbReference type="ARBA" id="ARBA00022630"/>
    </source>
</evidence>
<evidence type="ECO:0000256" key="5">
    <source>
        <dbReference type="ARBA" id="ARBA00022827"/>
    </source>
</evidence>
<dbReference type="InterPro" id="IPR006093">
    <property type="entry name" value="Oxy_OxRdtase_FAD_BS"/>
</dbReference>
<reference evidence="10 11" key="1">
    <citation type="journal article" date="2018" name="Sci. Data">
        <title>The draft genome sequence of cork oak.</title>
        <authorList>
            <person name="Ramos A.M."/>
            <person name="Usie A."/>
            <person name="Barbosa P."/>
            <person name="Barros P.M."/>
            <person name="Capote T."/>
            <person name="Chaves I."/>
            <person name="Simoes F."/>
            <person name="Abreu I."/>
            <person name="Carrasquinho I."/>
            <person name="Faro C."/>
            <person name="Guimaraes J.B."/>
            <person name="Mendonca D."/>
            <person name="Nobrega F."/>
            <person name="Rodrigues L."/>
            <person name="Saibo N.J.M."/>
            <person name="Varela M.C."/>
            <person name="Egas C."/>
            <person name="Matos J."/>
            <person name="Miguel C.M."/>
            <person name="Oliveira M.M."/>
            <person name="Ricardo C.P."/>
            <person name="Goncalves S."/>
        </authorList>
    </citation>
    <scope>NUCLEOTIDE SEQUENCE [LARGE SCALE GENOMIC DNA]</scope>
    <source>
        <strain evidence="11">cv. HL8</strain>
    </source>
</reference>
<dbReference type="SUPFAM" id="SSF56176">
    <property type="entry name" value="FAD-binding/transporter-associated domain-like"/>
    <property type="match status" value="2"/>
</dbReference>
<gene>
    <name evidence="10" type="primary">CKX5</name>
    <name evidence="10" type="ORF">CFP56_033696</name>
</gene>
<feature type="signal peptide" evidence="8">
    <location>
        <begin position="1"/>
        <end position="22"/>
    </location>
</feature>
<feature type="chain" id="PRO_5043373473" description="cytokinin dehydrogenase" evidence="8">
    <location>
        <begin position="23"/>
        <end position="633"/>
    </location>
</feature>
<dbReference type="InterPro" id="IPR016166">
    <property type="entry name" value="FAD-bd_PCMH"/>
</dbReference>
<evidence type="ECO:0000256" key="8">
    <source>
        <dbReference type="SAM" id="SignalP"/>
    </source>
</evidence>
<keyword evidence="4" id="KW-0285">Flavoprotein</keyword>
<dbReference type="InterPro" id="IPR006094">
    <property type="entry name" value="Oxid_FAD_bind_N"/>
</dbReference>
<evidence type="ECO:0000256" key="2">
    <source>
        <dbReference type="ARBA" id="ARBA00005466"/>
    </source>
</evidence>
<dbReference type="EC" id="1.5.99.12" evidence="3"/>
<comment type="catalytic activity">
    <reaction evidence="7">
        <text>N(6)-dimethylallyladenine + A + H2O = 3-methyl-2-butenal + adenine + AH2</text>
        <dbReference type="Rhea" id="RHEA:13625"/>
        <dbReference type="ChEBI" id="CHEBI:13193"/>
        <dbReference type="ChEBI" id="CHEBI:15377"/>
        <dbReference type="ChEBI" id="CHEBI:15825"/>
        <dbReference type="ChEBI" id="CHEBI:16708"/>
        <dbReference type="ChEBI" id="CHEBI:17499"/>
        <dbReference type="ChEBI" id="CHEBI:17660"/>
        <dbReference type="EC" id="1.5.99.12"/>
    </reaction>
</comment>
<dbReference type="Pfam" id="PF09265">
    <property type="entry name" value="Cytokin-bind"/>
    <property type="match status" value="1"/>
</dbReference>
<dbReference type="InterPro" id="IPR016169">
    <property type="entry name" value="FAD-bd_PCMH_sub2"/>
</dbReference>
<accession>A0AAW0JFX9</accession>
<evidence type="ECO:0000256" key="1">
    <source>
        <dbReference type="ARBA" id="ARBA00001974"/>
    </source>
</evidence>
<feature type="domain" description="FAD-binding PCMH-type" evidence="9">
    <location>
        <begin position="285"/>
        <end position="479"/>
    </location>
</feature>
<organism evidence="10 11">
    <name type="scientific">Quercus suber</name>
    <name type="common">Cork oak</name>
    <dbReference type="NCBI Taxonomy" id="58331"/>
    <lineage>
        <taxon>Eukaryota</taxon>
        <taxon>Viridiplantae</taxon>
        <taxon>Streptophyta</taxon>
        <taxon>Embryophyta</taxon>
        <taxon>Tracheophyta</taxon>
        <taxon>Spermatophyta</taxon>
        <taxon>Magnoliopsida</taxon>
        <taxon>eudicotyledons</taxon>
        <taxon>Gunneridae</taxon>
        <taxon>Pentapetalae</taxon>
        <taxon>rosids</taxon>
        <taxon>fabids</taxon>
        <taxon>Fagales</taxon>
        <taxon>Fagaceae</taxon>
        <taxon>Quercus</taxon>
    </lineage>
</organism>
<dbReference type="InterPro" id="IPR050432">
    <property type="entry name" value="FAD-linked_Oxidoreductases_BP"/>
</dbReference>
<dbReference type="PANTHER" id="PTHR13878:SF102">
    <property type="entry name" value="CYTOKININ DEHYDROGENASE 5"/>
    <property type="match status" value="1"/>
</dbReference>
<comment type="cofactor">
    <cofactor evidence="1">
        <name>FAD</name>
        <dbReference type="ChEBI" id="CHEBI:57692"/>
    </cofactor>
</comment>
<dbReference type="InterPro" id="IPR016167">
    <property type="entry name" value="FAD-bd_PCMH_sub1"/>
</dbReference>
<dbReference type="GO" id="GO:0071949">
    <property type="term" value="F:FAD binding"/>
    <property type="evidence" value="ECO:0007669"/>
    <property type="project" value="InterPro"/>
</dbReference>
<dbReference type="PROSITE" id="PS00862">
    <property type="entry name" value="OX2_COVAL_FAD"/>
    <property type="match status" value="2"/>
</dbReference>
<evidence type="ECO:0000256" key="7">
    <source>
        <dbReference type="ARBA" id="ARBA00048224"/>
    </source>
</evidence>
<keyword evidence="11" id="KW-1185">Reference proteome</keyword>
<evidence type="ECO:0000256" key="3">
    <source>
        <dbReference type="ARBA" id="ARBA00011928"/>
    </source>
</evidence>
<dbReference type="GO" id="GO:0009690">
    <property type="term" value="P:cytokinin metabolic process"/>
    <property type="evidence" value="ECO:0007669"/>
    <property type="project" value="InterPro"/>
</dbReference>
<evidence type="ECO:0000313" key="10">
    <source>
        <dbReference type="EMBL" id="KAK7825134.1"/>
    </source>
</evidence>
<evidence type="ECO:0000259" key="9">
    <source>
        <dbReference type="PROSITE" id="PS51387"/>
    </source>
</evidence>
<dbReference type="Gene3D" id="3.30.465.10">
    <property type="match status" value="1"/>
</dbReference>
<name>A0AAW0JFX9_QUESU</name>
<dbReference type="InterPro" id="IPR036318">
    <property type="entry name" value="FAD-bd_PCMH-like_sf"/>
</dbReference>
<dbReference type="Gene3D" id="3.40.462.10">
    <property type="entry name" value="FAD-linked oxidases, C-terminal domain"/>
    <property type="match status" value="2"/>
</dbReference>
<comment type="similarity">
    <text evidence="2">Belongs to the oxygen-dependent FAD-linked oxidoreductase family.</text>
</comment>
<dbReference type="PROSITE" id="PS51387">
    <property type="entry name" value="FAD_PCMH"/>
    <property type="match status" value="2"/>
</dbReference>
<dbReference type="GO" id="GO:0019139">
    <property type="term" value="F:cytokinin dehydrogenase activity"/>
    <property type="evidence" value="ECO:0007669"/>
    <property type="project" value="UniProtKB-EC"/>
</dbReference>
<keyword evidence="8" id="KW-0732">Signal</keyword>
<keyword evidence="5" id="KW-0274">FAD</keyword>
<dbReference type="InterPro" id="IPR016164">
    <property type="entry name" value="FAD-linked_Oxase-like_C"/>
</dbReference>
<dbReference type="EMBL" id="PKMF04000584">
    <property type="protein sequence ID" value="KAK7825134.1"/>
    <property type="molecule type" value="Genomic_DNA"/>
</dbReference>
<dbReference type="AlphaFoldDB" id="A0AAW0JFX9"/>
<comment type="caution">
    <text evidence="10">The sequence shown here is derived from an EMBL/GenBank/DDBJ whole genome shotgun (WGS) entry which is preliminary data.</text>
</comment>
<dbReference type="Pfam" id="PF01565">
    <property type="entry name" value="FAD_binding_4"/>
    <property type="match status" value="2"/>
</dbReference>
<evidence type="ECO:0000313" key="11">
    <source>
        <dbReference type="Proteomes" id="UP000237347"/>
    </source>
</evidence>
<dbReference type="InterPro" id="IPR016170">
    <property type="entry name" value="Cytok_DH_C_sf"/>
</dbReference>
<protein>
    <recommendedName>
        <fullName evidence="3">cytokinin dehydrogenase</fullName>
        <ecNumber evidence="3">1.5.99.12</ecNumber>
    </recommendedName>
</protein>
<keyword evidence="6" id="KW-0560">Oxidoreductase</keyword>
<dbReference type="Proteomes" id="UP000237347">
    <property type="component" value="Unassembled WGS sequence"/>
</dbReference>
<dbReference type="PANTHER" id="PTHR13878">
    <property type="entry name" value="GULONOLACTONE OXIDASE"/>
    <property type="match status" value="1"/>
</dbReference>
<sequence>MATNKLLLTFAICRLIVTVGLTLRPTELLRLGLDGQLSLDPTDMETASLDFGMMSRAEPLAVFHPASADDVVRLVGAAYGSVNGFTVSAKGHGHSINGQAQTSHGVVIEMSGSVKKLGQLSPLVSMEQEEQAQRYVDVWGGELWIDVLRAALEYGLAPKSWTDYLYLSVGGTLSNAGISGQAFNHGPQISNVYELDVVTGKGELMTCSEEQNSELFHAVLGAIVLNTKKKMATNKLLLTFAICRLIVTVGLTLRPTELLRLGLDGQLSLDPTDMETASLDFGMMSRAEPLAVFHPASADDVVRLVGAAYGSVNGFTVSAKGHGHSINGQAQTSHGVVIEMSRSVKKLGQLSPLVSMEQEEQAQRYVDVWGGELWIDVLRAALEYGLAPKSWTDYLYLSVGGTLSNAGISGQAFNHGPQISNVYELDVVTGKGELMTCSEEQNSELFHAVRWIRALYSNFTAFTKDQEFLISLHGHPNSQKFDYIEGFVIVDDGLINNWRSSFFSPRNPVKITSFNANGGVLYCLEVTKNYDESNANSIDQEIEALLEKLDFIPTSVFTTDLPYVDFLDRVHKNELKLRSKGLWDVPHPWLNLFVPKSRISDFDKGVWDHRSSVVTPDEQVFYLVAFLRSALDT</sequence>
<dbReference type="SUPFAM" id="SSF55103">
    <property type="entry name" value="FAD-linked oxidases, C-terminal domain"/>
    <property type="match status" value="1"/>
</dbReference>
<proteinExistence type="inferred from homology"/>
<evidence type="ECO:0000256" key="6">
    <source>
        <dbReference type="ARBA" id="ARBA00023002"/>
    </source>
</evidence>